<protein>
    <submittedName>
        <fullName evidence="1">Uncharacterized protein</fullName>
    </submittedName>
</protein>
<comment type="caution">
    <text evidence="1">The sequence shown here is derived from an EMBL/GenBank/DDBJ whole genome shotgun (WGS) entry which is preliminary data.</text>
</comment>
<dbReference type="AlphaFoldDB" id="A0ABD0YJI7"/>
<dbReference type="Proteomes" id="UP001558652">
    <property type="component" value="Unassembled WGS sequence"/>
</dbReference>
<name>A0ABD0YJI7_9HEMI</name>
<dbReference type="EMBL" id="JBFDAA010000020">
    <property type="protein sequence ID" value="KAL1115370.1"/>
    <property type="molecule type" value="Genomic_DNA"/>
</dbReference>
<evidence type="ECO:0000313" key="2">
    <source>
        <dbReference type="Proteomes" id="UP001558652"/>
    </source>
</evidence>
<proteinExistence type="predicted"/>
<gene>
    <name evidence="1" type="ORF">AAG570_007400</name>
</gene>
<reference evidence="1 2" key="1">
    <citation type="submission" date="2024-07" db="EMBL/GenBank/DDBJ databases">
        <title>Chromosome-level genome assembly of the water stick insect Ranatra chinensis (Heteroptera: Nepidae).</title>
        <authorList>
            <person name="Liu X."/>
        </authorList>
    </citation>
    <scope>NUCLEOTIDE SEQUENCE [LARGE SCALE GENOMIC DNA]</scope>
    <source>
        <strain evidence="1">Cailab_2021Rc</strain>
        <tissue evidence="1">Muscle</tissue>
    </source>
</reference>
<evidence type="ECO:0000313" key="1">
    <source>
        <dbReference type="EMBL" id="KAL1115370.1"/>
    </source>
</evidence>
<organism evidence="1 2">
    <name type="scientific">Ranatra chinensis</name>
    <dbReference type="NCBI Taxonomy" id="642074"/>
    <lineage>
        <taxon>Eukaryota</taxon>
        <taxon>Metazoa</taxon>
        <taxon>Ecdysozoa</taxon>
        <taxon>Arthropoda</taxon>
        <taxon>Hexapoda</taxon>
        <taxon>Insecta</taxon>
        <taxon>Pterygota</taxon>
        <taxon>Neoptera</taxon>
        <taxon>Paraneoptera</taxon>
        <taxon>Hemiptera</taxon>
        <taxon>Heteroptera</taxon>
        <taxon>Panheteroptera</taxon>
        <taxon>Nepomorpha</taxon>
        <taxon>Nepidae</taxon>
        <taxon>Ranatrinae</taxon>
        <taxon>Ranatra</taxon>
    </lineage>
</organism>
<accession>A0ABD0YJI7</accession>
<keyword evidence="2" id="KW-1185">Reference proteome</keyword>
<sequence>MASKRRNMFYLEQEAGDDGNRTTRWREAANSNNRKCHSIRSWSDNCLRSRPQGLCWFEPVSANPRLQRCCLGRSSCHYCRDSSAEGGNYLKPVRTSELRARDDRPWVVSAGTYRSPNRPSHVSAKDLCQEVRLGM</sequence>